<dbReference type="Proteomes" id="UP001604277">
    <property type="component" value="Unassembled WGS sequence"/>
</dbReference>
<evidence type="ECO:0000313" key="1">
    <source>
        <dbReference type="EMBL" id="KAL2487561.1"/>
    </source>
</evidence>
<name>A0ABD1RHE1_9LAMI</name>
<evidence type="ECO:0008006" key="3">
    <source>
        <dbReference type="Google" id="ProtNLM"/>
    </source>
</evidence>
<keyword evidence="2" id="KW-1185">Reference proteome</keyword>
<sequence>MYDLLCFIWVLWVLHKKQKQRLSRIEGADSNPAISSDPSSQPTGCELALTTAPGSNVSAVTESKLSSNKGADGGVIRDSKGNVLIAFYEYSASISWIEPCDMSSWIQRSCSKKHKVLLGVEIEFQAFWTYARTRCEA</sequence>
<accession>A0ABD1RHE1</accession>
<evidence type="ECO:0000313" key="2">
    <source>
        <dbReference type="Proteomes" id="UP001604277"/>
    </source>
</evidence>
<gene>
    <name evidence="1" type="ORF">Fot_40853</name>
</gene>
<dbReference type="AlphaFoldDB" id="A0ABD1RHE1"/>
<protein>
    <recommendedName>
        <fullName evidence="3">RNase H type-1 domain-containing protein</fullName>
    </recommendedName>
</protein>
<organism evidence="1 2">
    <name type="scientific">Forsythia ovata</name>
    <dbReference type="NCBI Taxonomy" id="205694"/>
    <lineage>
        <taxon>Eukaryota</taxon>
        <taxon>Viridiplantae</taxon>
        <taxon>Streptophyta</taxon>
        <taxon>Embryophyta</taxon>
        <taxon>Tracheophyta</taxon>
        <taxon>Spermatophyta</taxon>
        <taxon>Magnoliopsida</taxon>
        <taxon>eudicotyledons</taxon>
        <taxon>Gunneridae</taxon>
        <taxon>Pentapetalae</taxon>
        <taxon>asterids</taxon>
        <taxon>lamiids</taxon>
        <taxon>Lamiales</taxon>
        <taxon>Oleaceae</taxon>
        <taxon>Forsythieae</taxon>
        <taxon>Forsythia</taxon>
    </lineage>
</organism>
<dbReference type="EMBL" id="JBFOLJ010000012">
    <property type="protein sequence ID" value="KAL2487561.1"/>
    <property type="molecule type" value="Genomic_DNA"/>
</dbReference>
<proteinExistence type="predicted"/>
<comment type="caution">
    <text evidence="1">The sequence shown here is derived from an EMBL/GenBank/DDBJ whole genome shotgun (WGS) entry which is preliminary data.</text>
</comment>
<reference evidence="2" key="1">
    <citation type="submission" date="2024-07" db="EMBL/GenBank/DDBJ databases">
        <title>Two chromosome-level genome assemblies of Korean endemic species Abeliophyllum distichum and Forsythia ovata (Oleaceae).</title>
        <authorList>
            <person name="Jang H."/>
        </authorList>
    </citation>
    <scope>NUCLEOTIDE SEQUENCE [LARGE SCALE GENOMIC DNA]</scope>
</reference>